<dbReference type="RefSeq" id="WP_284917678.1">
    <property type="nucleotide sequence ID" value="NZ_CP126980.1"/>
</dbReference>
<name>A0ABY8WEV8_9ACTN</name>
<proteinExistence type="predicted"/>
<sequence>MKSRLSPILIWGITAVTGLVAAFVLWLGWPAGAAELPTGTSQVEVQFIEDELTTSAPTGQKDGWFGGLSSPCDFDSWYVEYAGKAECVTIGERAGTITVTSTGKRIELPADARKSITAWAVAEAAGTPPPARALLVRDGEPVGIVAVADPATATPVG</sequence>
<dbReference type="Proteomes" id="UP001240150">
    <property type="component" value="Chromosome"/>
</dbReference>
<dbReference type="EMBL" id="CP126980">
    <property type="protein sequence ID" value="WIM96396.1"/>
    <property type="molecule type" value="Genomic_DNA"/>
</dbReference>
<organism evidence="1 2">
    <name type="scientific">Actinoplanes oblitus</name>
    <dbReference type="NCBI Taxonomy" id="3040509"/>
    <lineage>
        <taxon>Bacteria</taxon>
        <taxon>Bacillati</taxon>
        <taxon>Actinomycetota</taxon>
        <taxon>Actinomycetes</taxon>
        <taxon>Micromonosporales</taxon>
        <taxon>Micromonosporaceae</taxon>
        <taxon>Actinoplanes</taxon>
    </lineage>
</organism>
<protein>
    <submittedName>
        <fullName evidence="1">Uncharacterized protein</fullName>
    </submittedName>
</protein>
<evidence type="ECO:0000313" key="1">
    <source>
        <dbReference type="EMBL" id="WIM96396.1"/>
    </source>
</evidence>
<evidence type="ECO:0000313" key="2">
    <source>
        <dbReference type="Proteomes" id="UP001240150"/>
    </source>
</evidence>
<accession>A0ABY8WEV8</accession>
<reference evidence="1 2" key="1">
    <citation type="submission" date="2023-06" db="EMBL/GenBank/DDBJ databases">
        <authorList>
            <person name="Yushchuk O."/>
            <person name="Binda E."/>
            <person name="Ruckert-Reed C."/>
            <person name="Fedorenko V."/>
            <person name="Kalinowski J."/>
            <person name="Marinelli F."/>
        </authorList>
    </citation>
    <scope>NUCLEOTIDE SEQUENCE [LARGE SCALE GENOMIC DNA]</scope>
    <source>
        <strain evidence="1 2">NRRL 3884</strain>
    </source>
</reference>
<gene>
    <name evidence="1" type="ORF">ACTOB_008588</name>
</gene>
<keyword evidence="2" id="KW-1185">Reference proteome</keyword>